<sequence length="137" mass="15919">MFGKKKKEIDEDFVKTEITKIDDDDVKITMRNQEEISDKIVNSNMLKKYAELGKIMFGMLKDYRRGVYTKVPWFTIATIAFAMLYILNPLDIVPDFVPGIGYIDDLAVLTFGLRFIESDIHNYLDWKLEHGDTTDIV</sequence>
<dbReference type="OrthoDB" id="9800034at2"/>
<keyword evidence="3 5" id="KW-1133">Transmembrane helix</keyword>
<comment type="subcellular location">
    <subcellularLocation>
        <location evidence="1">Endomembrane system</location>
        <topology evidence="1">Multi-pass membrane protein</topology>
    </subcellularLocation>
</comment>
<evidence type="ECO:0000313" key="7">
    <source>
        <dbReference type="EMBL" id="MUP41625.1"/>
    </source>
</evidence>
<gene>
    <name evidence="7" type="ORF">FLP08_03490</name>
</gene>
<evidence type="ECO:0000256" key="5">
    <source>
        <dbReference type="SAM" id="Phobius"/>
    </source>
</evidence>
<dbReference type="AlphaFoldDB" id="A0A7M3SYE4"/>
<evidence type="ECO:0000313" key="8">
    <source>
        <dbReference type="Proteomes" id="UP000460416"/>
    </source>
</evidence>
<evidence type="ECO:0000256" key="3">
    <source>
        <dbReference type="ARBA" id="ARBA00022989"/>
    </source>
</evidence>
<evidence type="ECO:0000256" key="1">
    <source>
        <dbReference type="ARBA" id="ARBA00004127"/>
    </source>
</evidence>
<accession>A0A7M3SYE4</accession>
<evidence type="ECO:0000256" key="4">
    <source>
        <dbReference type="ARBA" id="ARBA00023136"/>
    </source>
</evidence>
<dbReference type="Pfam" id="PF06803">
    <property type="entry name" value="DUF1232"/>
    <property type="match status" value="1"/>
</dbReference>
<dbReference type="InterPro" id="IPR010652">
    <property type="entry name" value="DUF1232"/>
</dbReference>
<comment type="caution">
    <text evidence="7">The sequence shown here is derived from an EMBL/GenBank/DDBJ whole genome shotgun (WGS) entry which is preliminary data.</text>
</comment>
<keyword evidence="8" id="KW-1185">Reference proteome</keyword>
<dbReference type="RefSeq" id="WP_156274078.1">
    <property type="nucleotide sequence ID" value="NZ_BAABGI010000002.1"/>
</dbReference>
<evidence type="ECO:0000256" key="2">
    <source>
        <dbReference type="ARBA" id="ARBA00022692"/>
    </source>
</evidence>
<dbReference type="EMBL" id="VJVW01000001">
    <property type="protein sequence ID" value="MUP41625.1"/>
    <property type="molecule type" value="Genomic_DNA"/>
</dbReference>
<feature type="transmembrane region" description="Helical" evidence="5">
    <location>
        <begin position="67"/>
        <end position="87"/>
    </location>
</feature>
<keyword evidence="4 5" id="KW-0472">Membrane</keyword>
<dbReference type="Proteomes" id="UP000460416">
    <property type="component" value="Unassembled WGS sequence"/>
</dbReference>
<feature type="domain" description="DUF1232" evidence="6">
    <location>
        <begin position="76"/>
        <end position="111"/>
    </location>
</feature>
<protein>
    <submittedName>
        <fullName evidence="7">DUF1232 domain-containing protein</fullName>
    </submittedName>
</protein>
<keyword evidence="2 5" id="KW-0812">Transmembrane</keyword>
<proteinExistence type="predicted"/>
<reference evidence="7 8" key="1">
    <citation type="submission" date="2019-07" db="EMBL/GenBank/DDBJ databases">
        <title>Gramella aestuarii sp. nov., isolated from a tidal flat, and emended description of Gramella echinicola.</title>
        <authorList>
            <person name="Liu L."/>
        </authorList>
    </citation>
    <scope>NUCLEOTIDE SEQUENCE [LARGE SCALE GENOMIC DNA]</scope>
    <source>
        <strain evidence="7 8">BS12</strain>
    </source>
</reference>
<name>A0A7M3SYE4_9FLAO</name>
<dbReference type="GO" id="GO:0012505">
    <property type="term" value="C:endomembrane system"/>
    <property type="evidence" value="ECO:0007669"/>
    <property type="project" value="UniProtKB-SubCell"/>
</dbReference>
<organism evidence="7 8">
    <name type="scientific">Christiangramia aestuarii</name>
    <dbReference type="NCBI Taxonomy" id="1028746"/>
    <lineage>
        <taxon>Bacteria</taxon>
        <taxon>Pseudomonadati</taxon>
        <taxon>Bacteroidota</taxon>
        <taxon>Flavobacteriia</taxon>
        <taxon>Flavobacteriales</taxon>
        <taxon>Flavobacteriaceae</taxon>
        <taxon>Christiangramia</taxon>
    </lineage>
</organism>
<evidence type="ECO:0000259" key="6">
    <source>
        <dbReference type="Pfam" id="PF06803"/>
    </source>
</evidence>